<dbReference type="PANTHER" id="PTHR43677">
    <property type="entry name" value="SHORT-CHAIN DEHYDROGENASE/REDUCTASE"/>
    <property type="match status" value="1"/>
</dbReference>
<organism evidence="2 3">
    <name type="scientific">Roseicella aerolata</name>
    <dbReference type="NCBI Taxonomy" id="2883479"/>
    <lineage>
        <taxon>Bacteria</taxon>
        <taxon>Pseudomonadati</taxon>
        <taxon>Pseudomonadota</taxon>
        <taxon>Alphaproteobacteria</taxon>
        <taxon>Acetobacterales</taxon>
        <taxon>Roseomonadaceae</taxon>
        <taxon>Roseicella</taxon>
    </lineage>
</organism>
<dbReference type="SUPFAM" id="SSF50129">
    <property type="entry name" value="GroES-like"/>
    <property type="match status" value="1"/>
</dbReference>
<dbReference type="GO" id="GO:0016491">
    <property type="term" value="F:oxidoreductase activity"/>
    <property type="evidence" value="ECO:0007669"/>
    <property type="project" value="InterPro"/>
</dbReference>
<dbReference type="InterPro" id="IPR020843">
    <property type="entry name" value="ER"/>
</dbReference>
<evidence type="ECO:0000259" key="1">
    <source>
        <dbReference type="SMART" id="SM00829"/>
    </source>
</evidence>
<evidence type="ECO:0000313" key="3">
    <source>
        <dbReference type="Proteomes" id="UP001139311"/>
    </source>
</evidence>
<dbReference type="Pfam" id="PF08240">
    <property type="entry name" value="ADH_N"/>
    <property type="match status" value="1"/>
</dbReference>
<dbReference type="Proteomes" id="UP001139311">
    <property type="component" value="Unassembled WGS sequence"/>
</dbReference>
<dbReference type="SMART" id="SM00829">
    <property type="entry name" value="PKS_ER"/>
    <property type="match status" value="1"/>
</dbReference>
<dbReference type="InterPro" id="IPR013154">
    <property type="entry name" value="ADH-like_N"/>
</dbReference>
<dbReference type="Gene3D" id="3.40.50.720">
    <property type="entry name" value="NAD(P)-binding Rossmann-like Domain"/>
    <property type="match status" value="1"/>
</dbReference>
<comment type="caution">
    <text evidence="2">The sequence shown here is derived from an EMBL/GenBank/DDBJ whole genome shotgun (WGS) entry which is preliminary data.</text>
</comment>
<protein>
    <submittedName>
        <fullName evidence="2">NADPH:quinone oxidoreductase family protein</fullName>
    </submittedName>
</protein>
<dbReference type="Pfam" id="PF00107">
    <property type="entry name" value="ADH_zinc_N"/>
    <property type="match status" value="1"/>
</dbReference>
<dbReference type="InterPro" id="IPR051397">
    <property type="entry name" value="Zn-ADH-like_protein"/>
</dbReference>
<dbReference type="InterPro" id="IPR036291">
    <property type="entry name" value="NAD(P)-bd_dom_sf"/>
</dbReference>
<keyword evidence="3" id="KW-1185">Reference proteome</keyword>
<dbReference type="InterPro" id="IPR011032">
    <property type="entry name" value="GroES-like_sf"/>
</dbReference>
<gene>
    <name evidence="2" type="ORF">LHA35_00815</name>
</gene>
<dbReference type="InterPro" id="IPR002364">
    <property type="entry name" value="Quin_OxRdtase/zeta-crystal_CS"/>
</dbReference>
<dbReference type="GO" id="GO:0008270">
    <property type="term" value="F:zinc ion binding"/>
    <property type="evidence" value="ECO:0007669"/>
    <property type="project" value="InterPro"/>
</dbReference>
<dbReference type="SUPFAM" id="SSF51735">
    <property type="entry name" value="NAD(P)-binding Rossmann-fold domains"/>
    <property type="match status" value="1"/>
</dbReference>
<dbReference type="InterPro" id="IPR013149">
    <property type="entry name" value="ADH-like_C"/>
</dbReference>
<dbReference type="Gene3D" id="3.90.180.10">
    <property type="entry name" value="Medium-chain alcohol dehydrogenases, catalytic domain"/>
    <property type="match status" value="1"/>
</dbReference>
<dbReference type="AlphaFoldDB" id="A0A9X1L8G7"/>
<reference evidence="2" key="1">
    <citation type="submission" date="2021-10" db="EMBL/GenBank/DDBJ databases">
        <title>Roseicella aerolatum sp. nov., isolated from aerosols of e-waste dismantling site.</title>
        <authorList>
            <person name="Qin T."/>
        </authorList>
    </citation>
    <scope>NUCLEOTIDE SEQUENCE</scope>
    <source>
        <strain evidence="2">GB24</strain>
    </source>
</reference>
<sequence>MPRPAQGQALVRVEACGVNFADVLMVQGKYQARPPFPFAPGGEICGVVEELGPGTTGPAPGTRVLGMCGHGGFAEQALAPAEALVPVPEGVAPAAAAALSYAYGTTLHALRDRAALKPGETLLVLGAGGGAGLAAVQIGKIMGARVIAAASGDKLAACRAAGADAQVDYRQASWRDQVKALAPEGVDVAYDPVGGPYAEPALRSMAWGGRYLVIGFAAGEIPRVPLNLTLLKGCGILGVFYGAFAKREPAANAALVGQLLDWVRAGQLRPHISATYRLDDAPAALTALASRAATGKLVVLMTG</sequence>
<proteinExistence type="predicted"/>
<accession>A0A9X1L8G7</accession>
<evidence type="ECO:0000313" key="2">
    <source>
        <dbReference type="EMBL" id="MCB4820270.1"/>
    </source>
</evidence>
<dbReference type="PANTHER" id="PTHR43677:SF4">
    <property type="entry name" value="QUINONE OXIDOREDUCTASE-LIKE PROTEIN 2"/>
    <property type="match status" value="1"/>
</dbReference>
<dbReference type="CDD" id="cd08241">
    <property type="entry name" value="QOR1"/>
    <property type="match status" value="1"/>
</dbReference>
<dbReference type="PROSITE" id="PS01162">
    <property type="entry name" value="QOR_ZETA_CRYSTAL"/>
    <property type="match status" value="1"/>
</dbReference>
<name>A0A9X1L8G7_9PROT</name>
<dbReference type="EMBL" id="JAJAQI010000001">
    <property type="protein sequence ID" value="MCB4820270.1"/>
    <property type="molecule type" value="Genomic_DNA"/>
</dbReference>
<feature type="domain" description="Enoyl reductase (ER)" evidence="1">
    <location>
        <begin position="2"/>
        <end position="299"/>
    </location>
</feature>